<dbReference type="PANTHER" id="PTHR15678">
    <property type="entry name" value="ANTIGEN MLAA-22-RELATED"/>
    <property type="match status" value="1"/>
</dbReference>
<evidence type="ECO:0000313" key="7">
    <source>
        <dbReference type="Proteomes" id="UP000094801"/>
    </source>
</evidence>
<reference evidence="7" key="1">
    <citation type="submission" date="2016-04" db="EMBL/GenBank/DDBJ databases">
        <title>Comparative genomics of biotechnologically important yeasts.</title>
        <authorList>
            <consortium name="DOE Joint Genome Institute"/>
            <person name="Riley R."/>
            <person name="Haridas S."/>
            <person name="Wolfe K.H."/>
            <person name="Lopes M.R."/>
            <person name="Hittinger C.T."/>
            <person name="Goker M."/>
            <person name="Salamov A."/>
            <person name="Wisecaver J."/>
            <person name="Long T.M."/>
            <person name="Aerts A.L."/>
            <person name="Barry K."/>
            <person name="Choi C."/>
            <person name="Clum A."/>
            <person name="Coughlan A.Y."/>
            <person name="Deshpande S."/>
            <person name="Douglass A.P."/>
            <person name="Hanson S.J."/>
            <person name="Klenk H.-P."/>
            <person name="Labutti K."/>
            <person name="Lapidus A."/>
            <person name="Lindquist E."/>
            <person name="Lipzen A."/>
            <person name="Meier-Kolthoff J.P."/>
            <person name="Ohm R.A."/>
            <person name="Otillar R.P."/>
            <person name="Pangilinan J."/>
            <person name="Peng Y."/>
            <person name="Rokas A."/>
            <person name="Rosa C.A."/>
            <person name="Scheuner C."/>
            <person name="Sibirny A.A."/>
            <person name="Slot J.C."/>
            <person name="Stielow J.B."/>
            <person name="Sun H."/>
            <person name="Kurtzman C.P."/>
            <person name="Blackwell M."/>
            <person name="Grigoriev I.V."/>
            <person name="Jeffries T.W."/>
        </authorList>
    </citation>
    <scope>NUCLEOTIDE SEQUENCE [LARGE SCALE GENOMIC DNA]</scope>
    <source>
        <strain evidence="7">NRRL YB-2248</strain>
    </source>
</reference>
<dbReference type="STRING" id="983967.A0A1E4SZZ5"/>
<dbReference type="EMBL" id="KV453854">
    <property type="protein sequence ID" value="ODV85086.1"/>
    <property type="molecule type" value="Genomic_DNA"/>
</dbReference>
<feature type="compositionally biased region" description="Polar residues" evidence="1">
    <location>
        <begin position="2459"/>
        <end position="2473"/>
    </location>
</feature>
<dbReference type="InterPro" id="IPR019415">
    <property type="entry name" value="FMP27_SW_RBG"/>
</dbReference>
<feature type="compositionally biased region" description="Polar residues" evidence="1">
    <location>
        <begin position="2400"/>
        <end position="2412"/>
    </location>
</feature>
<dbReference type="InterPro" id="IPR019449">
    <property type="entry name" value="FMP27_WPPW_RBG"/>
</dbReference>
<name>A0A1E4SZZ5_9ASCO</name>
<evidence type="ECO:0000313" key="6">
    <source>
        <dbReference type="EMBL" id="ODV85086.1"/>
    </source>
</evidence>
<feature type="compositionally biased region" description="Acidic residues" evidence="1">
    <location>
        <begin position="2380"/>
        <end position="2397"/>
    </location>
</feature>
<protein>
    <submittedName>
        <fullName evidence="6">Uncharacterized protein</fullName>
    </submittedName>
</protein>
<evidence type="ECO:0000259" key="3">
    <source>
        <dbReference type="SMART" id="SM01214"/>
    </source>
</evidence>
<feature type="domain" description="FMP27/BLTP2/Hobbit GFWDK motif-containing RBG unit" evidence="3">
    <location>
        <begin position="1186"/>
        <end position="1339"/>
    </location>
</feature>
<keyword evidence="2" id="KW-0812">Transmembrane</keyword>
<dbReference type="PANTHER" id="PTHR15678:SF6">
    <property type="entry name" value="BRIDGE-LIKE LIPID TRANSFER PROTEIN FAMILY MEMBER 2"/>
    <property type="match status" value="1"/>
</dbReference>
<evidence type="ECO:0000259" key="4">
    <source>
        <dbReference type="SMART" id="SM01215"/>
    </source>
</evidence>
<feature type="compositionally biased region" description="Basic residues" evidence="1">
    <location>
        <begin position="2444"/>
        <end position="2454"/>
    </location>
</feature>
<feature type="compositionally biased region" description="Polar residues" evidence="1">
    <location>
        <begin position="2601"/>
        <end position="2616"/>
    </location>
</feature>
<dbReference type="InterPro" id="IPR045167">
    <property type="entry name" value="Hobbit"/>
</dbReference>
<sequence length="2697" mass="306880">MLSTLAFIVTVYFVLIVAINSLLAGKASISLLSWFKVYGLMLKLNGIVIKISSVHLIIRPWNLISNSKSDGVLTVDIGDLKIDLTDFTPSSDSNSKSRKTTSSTTSIDVTRLIGYIKRLQNVFPIRIQLENAVLINGAKSLNMNHFEVSLNFHTNNENNNLHVGSSILYDNFNAIEKDGLKSGDFSCRFEVTDEAHINDFRIEAGGRNHTIDIQLLKDFMNPIMLKVSEAKSHGKIQEKPEPRVQQLDKPAVSLTELYDRFEIKSLSLCLESLTIVNGKVKLSLETFKFSTDNLKTEIADPKPFENREIHELLLGFTSLKLTIDDQPSYVYLPSLNISSHTDLRHIISIYEKRGDEEYILGLSELDNFIWKTTISVNNLVLSSSLDDVFKYLQTHQKPSKKPAKAIRSNTTSNQTYIHLLKLLPRVKTRIQLLSSLVQFELSDDLALNLGIEDIIFDTSLTENLVSLFAPHDISLSTKVGLFFIRNAQLSAYESRDISYKVLALDFFDTSIYAKFNGDSYYIEKLRMNISTFEILLEHITMFQKLHKISKTLPSFPNEVKEEEIVYEETDVSGPITSDTLISSIIAKVEFQLDNLKFISCFTNPVKYYEGVDQSAMNSYQRGLSAELTDLFVSFDNSHDVQKLSASFDELRFDLITDYAKEKYTKELKNFVSIEQFQMKYFVKSNKLSVVLPLVDTTLSAEVMWSVMFIQTILTSIIPSSKSPKTKKVNKVAKKGPALTYLIGVRVFMLKLELPSNIDLVLELDTLEALPTVDDDIYIRFKAVRLYGRNPYVIKMWSLILILSDASILVKTGELIDNEPRANVNTRSIRFEIPFEYVFFRAFDNIKGLLKSHAKIAANFKNLMDIPETDENFSVPTILPTKVEHPFSCPKVKIHAKQFQFCMHDDPFENELNAIFLLGKAEQKSRSVKMVQFQQYVTKFKKQLEEKYTALTFVDGEAVKPDGYSSDNKAREKSRWEAKHSRVPSNSDNSNNSSQHQNGSSELNDKATSRFHSRATNPAKSFRGRVNGLSNSTPLPKSRLANEVHTPEYEQYSAYLDELHTGVEVPRARLLSNISKSWIIRVQACRKAAKTNYSKRAQEVKGGNDPPVSDIFLNKYPVISAYCIAPLFSLELLNMNWIFDKPAFGLANYAEFLHKIGRGMPKDMEYGILFPVNLEISCSALTVQIKDFPLPLIAFGGGAHDHNDAVILKGDVVVAEQMYTMDELRYNFVPLVSQYADKNQTESLYAAHVSRTMTDVKFYTDMKVTVTSHRNAIVSWFPSMQPALGYAMDSFDVLSKPPLDTSPKIGFWDKLSLLFLARFDFEFKNGIHLFIKGGTSPYNVVGKAAGFVFRWNDNVNLKINSNGNPVDFLIVESKGFEIAIPRFETVGVESMLFSGRPLHGISYSVHKKVLKLNSNPVIWKMGFAFERNLTNEKEFIPGEVARTSVFKPHWNVRLRNPSSFKDGEDIGKWDAFEGYRSNYIHMAISIVSEDTDPSFSQSYNSTHLSPLAFLYFNSWWDMFDSNLGLPIKDGKIFKNKFMDYSPSVSFGKNLFSISYHVNIQPLYLTHVYRYATDMHANSHIAYTGLKASVRRFSMDLHQTKTEVPIFDRKDDGPKTDWKLKFKQGEIDVVNTDLRILTAVFDDMSAAGMLARAIGIESSTSSYDSPVTSSSSDHMSRDETADIVWYDEDDFVELETPKLMSIPRWKVHTFASSPRFSYFKNEADDNLTHPFELMQARTHNCLLGKNHPELTTQKLADERSIELKEQISNHQATLDSLHSSVQDGFSTKRIKELEAEILELENRLHIVRCLKDEFAEGRVPSVDEFEDDNDISDVETTYSASKTVSHISHLSHMSHASRLSSPSMAHPVVNSNVSSFRNRFIIYNMLLRWSPHVRNKFVKYIDNVGERRSMVFNLSRKAIKLAEDLYNSTSTDSSKTCERLGDYEFESSDVMFEDFDKYLHDTDGLSNVDTEDTYLLKFIMPQLRLDNDSTSCVLVASKEIVVSSISVNSKCKEITSDDDTNSAEIESRNGVVLYDAYFYVLEKEKAQSGHYKFFHYDVSEVWPPKLPVEMYYDPQVLDNATVIRKLSCGLIYVKPNKLHYAKEDKFENTCFKEVIKLLSPQVIVTASSSQYQIIYNVIMTLLTKTNKTEQQKLKDEVAKLVKFSDMENFLEIAGSINSLQEQARLLSECRGIFLATQGTNNNENSEVSLINVELEKLYLQLNVMVAYLQQTKALKFNDSYEERQFFMAADYIRLELLDEKRQNFVTVEATKTFYLTDQRPDGASRNRVSVDTFIAEDNQANAQYTTIIERYEQGSTGKKYKPMAFVDWELMAPVSGIQIVDHKFIEIASVKIELDYKTAMAIYAFVYNDGKTSMDDTKTDDSELSLDDSDGDSVDDFDEISTIASDGSSYMSQRSLTTSSFDTTSSESTKVSPSDTEHNTRDKLSRRFSLLKRKTKDKTSELSTPKSRPMTVQRNQSTDSTLCFSCTKKSKQDEIDQKEAEKRYINQVVERSQLYQLLNKITFAPMTLCLSFHGQGKYKLIDVTRLVIQVPVIEFSNKVWSQEELFQNCKKQIIKVVLRHTTKIIGNKLTHHKKKNREPQILSHASNGKGKTSTKSMLQSNTELNSRKTLTIKQDDSHRHEHHGADHHIQFQDPDVLEPGVKVGHHTTCIESHPISAPNDSSAGGIIAFQTIEEIEDEK</sequence>
<evidence type="ECO:0000259" key="5">
    <source>
        <dbReference type="SMART" id="SM01216"/>
    </source>
</evidence>
<feature type="region of interest" description="Disordered" evidence="1">
    <location>
        <begin position="2372"/>
        <end position="2473"/>
    </location>
</feature>
<feature type="compositionally biased region" description="Low complexity" evidence="1">
    <location>
        <begin position="984"/>
        <end position="1000"/>
    </location>
</feature>
<feature type="compositionally biased region" description="Low complexity" evidence="1">
    <location>
        <begin position="2413"/>
        <end position="2427"/>
    </location>
</feature>
<dbReference type="SMART" id="SM01216">
    <property type="entry name" value="Fmp27_WPPW"/>
    <property type="match status" value="1"/>
</dbReference>
<evidence type="ECO:0000256" key="2">
    <source>
        <dbReference type="SAM" id="Phobius"/>
    </source>
</evidence>
<gene>
    <name evidence="6" type="ORF">CANARDRAFT_28801</name>
</gene>
<dbReference type="InterPro" id="IPR019441">
    <property type="entry name" value="FMP27/BLTP2/Hobbit_GFWDK_RBG"/>
</dbReference>
<dbReference type="Proteomes" id="UP000094801">
    <property type="component" value="Unassembled WGS sequence"/>
</dbReference>
<keyword evidence="2" id="KW-0472">Membrane</keyword>
<feature type="domain" description="FMP27 WPPW motif-containing RBG unit" evidence="5">
    <location>
        <begin position="1583"/>
        <end position="2069"/>
    </location>
</feature>
<accession>A0A1E4SZZ5</accession>
<dbReference type="SMART" id="SM01215">
    <property type="entry name" value="Fmp27_SW"/>
    <property type="match status" value="1"/>
</dbReference>
<keyword evidence="7" id="KW-1185">Reference proteome</keyword>
<evidence type="ECO:0000256" key="1">
    <source>
        <dbReference type="SAM" id="MobiDB-lite"/>
    </source>
</evidence>
<feature type="region of interest" description="Disordered" evidence="1">
    <location>
        <begin position="958"/>
        <end position="1037"/>
    </location>
</feature>
<dbReference type="OrthoDB" id="1562405at2759"/>
<feature type="compositionally biased region" description="Basic and acidic residues" evidence="1">
    <location>
        <begin position="2433"/>
        <end position="2443"/>
    </location>
</feature>
<dbReference type="SMART" id="SM01214">
    <property type="entry name" value="Fmp27_GFWDK"/>
    <property type="match status" value="1"/>
</dbReference>
<feature type="region of interest" description="Disordered" evidence="1">
    <location>
        <begin position="2587"/>
        <end position="2616"/>
    </location>
</feature>
<feature type="compositionally biased region" description="Basic and acidic residues" evidence="1">
    <location>
        <begin position="967"/>
        <end position="979"/>
    </location>
</feature>
<feature type="transmembrane region" description="Helical" evidence="2">
    <location>
        <begin position="6"/>
        <end position="25"/>
    </location>
</feature>
<dbReference type="Pfam" id="PF10344">
    <property type="entry name" value="Hobbit"/>
    <property type="match status" value="1"/>
</dbReference>
<organism evidence="6 7">
    <name type="scientific">[Candida] arabinofermentans NRRL YB-2248</name>
    <dbReference type="NCBI Taxonomy" id="983967"/>
    <lineage>
        <taxon>Eukaryota</taxon>
        <taxon>Fungi</taxon>
        <taxon>Dikarya</taxon>
        <taxon>Ascomycota</taxon>
        <taxon>Saccharomycotina</taxon>
        <taxon>Pichiomycetes</taxon>
        <taxon>Pichiales</taxon>
        <taxon>Pichiaceae</taxon>
        <taxon>Ogataea</taxon>
        <taxon>Ogataea/Candida clade</taxon>
    </lineage>
</organism>
<keyword evidence="2" id="KW-1133">Transmembrane helix</keyword>
<feature type="domain" description="FMP27 SW motif-containing RBG unit" evidence="4">
    <location>
        <begin position="1066"/>
        <end position="1168"/>
    </location>
</feature>
<proteinExistence type="predicted"/>